<evidence type="ECO:0000256" key="6">
    <source>
        <dbReference type="RuleBase" id="RU004296"/>
    </source>
</evidence>
<dbReference type="InterPro" id="IPR043504">
    <property type="entry name" value="Peptidase_S1_PA_chymotrypsin"/>
</dbReference>
<proteinExistence type="inferred from homology"/>
<dbReference type="PRINTS" id="PR00839">
    <property type="entry name" value="V8PROTEASE"/>
</dbReference>
<evidence type="ECO:0000256" key="5">
    <source>
        <dbReference type="ARBA" id="ARBA00022825"/>
    </source>
</evidence>
<feature type="compositionally biased region" description="Low complexity" evidence="7">
    <location>
        <begin position="1287"/>
        <end position="1313"/>
    </location>
</feature>
<dbReference type="SUPFAM" id="SSF52540">
    <property type="entry name" value="P-loop containing nucleoside triphosphate hydrolases"/>
    <property type="match status" value="1"/>
</dbReference>
<dbReference type="Gene3D" id="2.40.10.10">
    <property type="entry name" value="Trypsin-like serine proteases"/>
    <property type="match status" value="2"/>
</dbReference>
<dbReference type="Proteomes" id="UP000265325">
    <property type="component" value="Unassembled WGS sequence"/>
</dbReference>
<accession>A0A2P2GKA6</accession>
<feature type="domain" description="Effector-associated" evidence="9">
    <location>
        <begin position="1422"/>
        <end position="1554"/>
    </location>
</feature>
<evidence type="ECO:0000259" key="8">
    <source>
        <dbReference type="Pfam" id="PF13191"/>
    </source>
</evidence>
<dbReference type="Pfam" id="PF13365">
    <property type="entry name" value="Trypsin_2"/>
    <property type="match status" value="1"/>
</dbReference>
<dbReference type="EMBL" id="LAQS01000032">
    <property type="protein sequence ID" value="KKZ71940.1"/>
    <property type="molecule type" value="Genomic_DNA"/>
</dbReference>
<evidence type="ECO:0000313" key="11">
    <source>
        <dbReference type="Proteomes" id="UP000265325"/>
    </source>
</evidence>
<dbReference type="GO" id="GO:0008236">
    <property type="term" value="F:serine-type peptidase activity"/>
    <property type="evidence" value="ECO:0007669"/>
    <property type="project" value="UniProtKB-KW"/>
</dbReference>
<dbReference type="Pfam" id="PF19957">
    <property type="entry name" value="EAD5"/>
    <property type="match status" value="1"/>
</dbReference>
<evidence type="ECO:0000256" key="3">
    <source>
        <dbReference type="ARBA" id="ARBA00022729"/>
    </source>
</evidence>
<keyword evidence="11" id="KW-1185">Reference proteome</keyword>
<keyword evidence="3" id="KW-0732">Signal</keyword>
<dbReference type="InterPro" id="IPR027417">
    <property type="entry name" value="P-loop_NTPase"/>
</dbReference>
<dbReference type="GO" id="GO:0006508">
    <property type="term" value="P:proteolysis"/>
    <property type="evidence" value="ECO:0007669"/>
    <property type="project" value="UniProtKB-KW"/>
</dbReference>
<keyword evidence="5 6" id="KW-0720">Serine protease</keyword>
<dbReference type="PANTHER" id="PTHR36234:SF5">
    <property type="entry name" value="LYSYL ENDOPEPTIDASE"/>
    <property type="match status" value="1"/>
</dbReference>
<dbReference type="InterPro" id="IPR008256">
    <property type="entry name" value="Peptidase_S1B"/>
</dbReference>
<dbReference type="InterPro" id="IPR041664">
    <property type="entry name" value="AAA_16"/>
</dbReference>
<protein>
    <recommendedName>
        <fullName evidence="6">Serine protease</fullName>
        <ecNumber evidence="6">3.4.21.-</ecNumber>
    </recommendedName>
</protein>
<evidence type="ECO:0000259" key="9">
    <source>
        <dbReference type="Pfam" id="PF19957"/>
    </source>
</evidence>
<evidence type="ECO:0000256" key="2">
    <source>
        <dbReference type="ARBA" id="ARBA00022670"/>
    </source>
</evidence>
<sequence length="1798" mass="195434">MPLTETEWGLVTSWVRDHLLDNPDPRRGLLRSALSKIFVADLPLTPDRDENARRIVGAARKDIGQQRRLLAALARLDSLDRLDAKDAAGRGTELRSLLGRLREDEEVAHSERDPFSTVVLRDGTAVFIDRAELREKLRLFVADPEQTVLVVDGEPDSGRSYTYHLIRHLGQHCGFRPVRVTLTRTTTAARLVGRLDEFVSEPGTDGVPLNPTRLNDPLPSIDDAVHRIVSRATAAEERFWLVLDECDTLDPNSDVWDCIGKLALAIYEHTPVRTQTVPRLVLLGYSTALRQLPYDIRKNEVRDTARVVEADDLRAFFEQFFRESPTPPDEELRPALVETAVAEVLRAAEAADPADSYMRRVCTAVEETVRTYLALAPGRDVTGPLRRALRSPAAPAVPAVSETRRAYREAACLLDDFDPALLRLPGEERATGRAVAELVDDCTALAASQHALRWVLTPEVREAALRGFSGPAAAQAALGAADFDALPEGPRVERTAAALLWGALPLGSEPSVEELSDLLQAVLWLRQVPGTEGMLPEAEEVQRRLERARLLQPMRLLVEGTFHGRIRELDALRSYLALPAEPAEPPVLIHGIGGIGKSTLLAKFLLDSLRESAPEGFPFAYIDFERPTLSIQEPATMLAEAARQLGIQYPAHRAAFDALADRCGETAAAQRGERNQLDELYQLSATRATLGRDYSAGFHARASAHEQELARELAGLVARAVATPAGGTAPPLLLALDSFEQAQYRGSPVMSRMWAVWTALRAAYPRLRYVVAGRAPIDHPAKVMTPRTMELGELDEQAAVELLMSSGVDEEDVARSLYDRVGGHPLSLKLAARTAVVLGEESESLGELLTTLPSRRRYFHHKVDQMLIQGTLYDRILKHIADDSVRALVQAGLALRLITPELVREVLAEPAGLSIGSATEAGMLFGRLTSRLDLMESAGPQAIRHRADLRTIMLRLSDSARTDLMRAVDTRAVAYYAAREGPSARAEEIYHRLRLGENPRAVELRWEPGVESYLVGADHDMSPRSAAFLLGRIGGHVPDQIMAEADQEDWERIAAREVEDLLTQGYVEAAAERLAERQPWTPCSRLHALLVETLARSGRAADARDAADRAVDRAEEAGCAETRLELLQLSARLAQDAGDFADADRSLQEAESLAAGLGLPYESMGVLVARSRLAVVADEGSDETDRRLARTLRGIPDEALAQQPALARAAAASAGRVDPHVLEHTLRLVGLPGDDEAVVAALTRWIDTAMADEPQLREPLRRILASAAAGAGADDRAEPRPLPAPPAVTGAPAGATTRATADALADATTAAATVPPPTAAPASSSSASAVHALPHAQVEYALREALRHGTLDSLARRALTLRDRSGDLLLGVVAAMDAGTPAPAPGRPHGFGTRLDGEPGRPLAGLAPPPDSAQAAWRTVPYLTDEELLRVQSAAVEAGLADTELRPKLFAGTTRHFRAGLPLQRTPFEQIRSDLRTVNRVERLIDGTVPLEVWLRNALTMTVQPGPVAVFQRALDDVSRDAAGEPELPVDFLPAEFKEEIVFRDDTVPFEFLQGGFLAGAAVARISVPPYQSGAPLQPAYPHAGTGWLIAPGLLVTNHHVVTARTRTPGTPRALVADDDLQLQVRNSRSRFDYGSDETETEEATAGALIAWDEALDYAIMRLTAVQPGRPVLRVSTVPLASVGGEPVAVNIIQHPGGRPKRVALRNNLVYQADEKDVVYFTDTRGGSSGSPVLDDGWTVVALHRGTKRIEEVDFQGRATAFVNVGTQMSRVLAHLRENRPEVYEEIMAAQTALFEQP</sequence>
<evidence type="ECO:0000313" key="10">
    <source>
        <dbReference type="EMBL" id="KKZ71940.1"/>
    </source>
</evidence>
<evidence type="ECO:0000256" key="7">
    <source>
        <dbReference type="SAM" id="MobiDB-lite"/>
    </source>
</evidence>
<dbReference type="InterPro" id="IPR045432">
    <property type="entry name" value="EAD5"/>
</dbReference>
<reference evidence="10 11" key="1">
    <citation type="submission" date="2015-05" db="EMBL/GenBank/DDBJ databases">
        <title>Draft Genome assembly of Streptomyces showdoensis.</title>
        <authorList>
            <person name="Thapa K.K."/>
            <person name="Metsa-Ketela M."/>
        </authorList>
    </citation>
    <scope>NUCLEOTIDE SEQUENCE [LARGE SCALE GENOMIC DNA]</scope>
    <source>
        <strain evidence="10 11">ATCC 15227</strain>
    </source>
</reference>
<dbReference type="RefSeq" id="WP_046909457.1">
    <property type="nucleotide sequence ID" value="NZ_BAAAXG010000012.1"/>
</dbReference>
<evidence type="ECO:0000256" key="4">
    <source>
        <dbReference type="ARBA" id="ARBA00022801"/>
    </source>
</evidence>
<dbReference type="EC" id="3.4.21.-" evidence="6"/>
<keyword evidence="2 6" id="KW-0645">Protease</keyword>
<comment type="similarity">
    <text evidence="1 6">Belongs to the peptidase S1B family.</text>
</comment>
<dbReference type="Pfam" id="PF13191">
    <property type="entry name" value="AAA_16"/>
    <property type="match status" value="1"/>
</dbReference>
<keyword evidence="4 6" id="KW-0378">Hydrolase</keyword>
<dbReference type="InterPro" id="IPR009003">
    <property type="entry name" value="Peptidase_S1_PA"/>
</dbReference>
<evidence type="ECO:0000256" key="1">
    <source>
        <dbReference type="ARBA" id="ARBA00008764"/>
    </source>
</evidence>
<organism evidence="10 11">
    <name type="scientific">Streptomyces showdoensis</name>
    <dbReference type="NCBI Taxonomy" id="68268"/>
    <lineage>
        <taxon>Bacteria</taxon>
        <taxon>Bacillati</taxon>
        <taxon>Actinomycetota</taxon>
        <taxon>Actinomycetes</taxon>
        <taxon>Kitasatosporales</taxon>
        <taxon>Streptomycetaceae</taxon>
        <taxon>Streptomyces</taxon>
    </lineage>
</organism>
<comment type="caution">
    <text evidence="10">The sequence shown here is derived from an EMBL/GenBank/DDBJ whole genome shotgun (WGS) entry which is preliminary data.</text>
</comment>
<gene>
    <name evidence="10" type="ORF">VO63_21175</name>
</gene>
<dbReference type="OrthoDB" id="8251210at2"/>
<dbReference type="SUPFAM" id="SSF50494">
    <property type="entry name" value="Trypsin-like serine proteases"/>
    <property type="match status" value="1"/>
</dbReference>
<feature type="domain" description="Orc1-like AAA ATPase" evidence="8">
    <location>
        <begin position="562"/>
        <end position="745"/>
    </location>
</feature>
<name>A0A2P2GKA6_STREW</name>
<feature type="region of interest" description="Disordered" evidence="7">
    <location>
        <begin position="1271"/>
        <end position="1326"/>
    </location>
</feature>
<dbReference type="Gene3D" id="3.40.50.300">
    <property type="entry name" value="P-loop containing nucleotide triphosphate hydrolases"/>
    <property type="match status" value="1"/>
</dbReference>
<dbReference type="PANTHER" id="PTHR36234">
    <property type="entry name" value="LYSYL ENDOPEPTIDASE"/>
    <property type="match status" value="1"/>
</dbReference>